<sequence length="75" mass="8063">MIENAANDYGFIPAGATCTNEFLGFDALPASKYVRNTRLAASADRTAVIVSVRSKSRTLFMTTMDTDGNIVSQTP</sequence>
<dbReference type="Proteomes" id="UP000186607">
    <property type="component" value="Unassembled WGS sequence"/>
</dbReference>
<dbReference type="EMBL" id="MSTI01000184">
    <property type="protein sequence ID" value="OLV15367.1"/>
    <property type="molecule type" value="Genomic_DNA"/>
</dbReference>
<gene>
    <name evidence="1" type="ORF">BOO71_0015157</name>
</gene>
<reference evidence="1 2" key="1">
    <citation type="submission" date="2017-01" db="EMBL/GenBank/DDBJ databases">
        <title>Genome Analysis of Deinococcus marmoris KOPRI26562.</title>
        <authorList>
            <person name="Kim J.H."/>
            <person name="Oh H.-M."/>
        </authorList>
    </citation>
    <scope>NUCLEOTIDE SEQUENCE [LARGE SCALE GENOMIC DNA]</scope>
    <source>
        <strain evidence="1 2">KOPRI26562</strain>
    </source>
</reference>
<evidence type="ECO:0000313" key="2">
    <source>
        <dbReference type="Proteomes" id="UP000186607"/>
    </source>
</evidence>
<keyword evidence="2" id="KW-1185">Reference proteome</keyword>
<comment type="caution">
    <text evidence="1">The sequence shown here is derived from an EMBL/GenBank/DDBJ whole genome shotgun (WGS) entry which is preliminary data.</text>
</comment>
<organism evidence="1 2">
    <name type="scientific">Deinococcus marmoris</name>
    <dbReference type="NCBI Taxonomy" id="249408"/>
    <lineage>
        <taxon>Bacteria</taxon>
        <taxon>Thermotogati</taxon>
        <taxon>Deinococcota</taxon>
        <taxon>Deinococci</taxon>
        <taxon>Deinococcales</taxon>
        <taxon>Deinococcaceae</taxon>
        <taxon>Deinococcus</taxon>
    </lineage>
</organism>
<proteinExistence type="predicted"/>
<dbReference type="AlphaFoldDB" id="A0A1U7NR28"/>
<evidence type="ECO:0000313" key="1">
    <source>
        <dbReference type="EMBL" id="OLV15367.1"/>
    </source>
</evidence>
<accession>A0A1U7NR28</accession>
<protein>
    <submittedName>
        <fullName evidence="1">Uncharacterized protein</fullName>
    </submittedName>
</protein>
<name>A0A1U7NR28_9DEIO</name>